<dbReference type="OrthoDB" id="8609993at2759"/>
<evidence type="ECO:0000256" key="4">
    <source>
        <dbReference type="SAM" id="MobiDB-lite"/>
    </source>
</evidence>
<dbReference type="GeneID" id="118406483"/>
<accession>A0A9J7HS54</accession>
<dbReference type="OMA" id="RGHISKQ"/>
<keyword evidence="8" id="KW-1185">Reference proteome</keyword>
<dbReference type="RefSeq" id="XP_035662432.1">
    <property type="nucleotide sequence ID" value="XM_035806539.1"/>
</dbReference>
<feature type="transmembrane region" description="Helical" evidence="5">
    <location>
        <begin position="418"/>
        <end position="441"/>
    </location>
</feature>
<dbReference type="InterPro" id="IPR003595">
    <property type="entry name" value="Tyr_Pase_cat"/>
</dbReference>
<keyword evidence="1 5" id="KW-0812">Transmembrane</keyword>
<dbReference type="Gene3D" id="3.90.190.10">
    <property type="entry name" value="Protein tyrosine phosphatase superfamily"/>
    <property type="match status" value="1"/>
</dbReference>
<dbReference type="AlphaFoldDB" id="A0A9J7HS54"/>
<proteinExistence type="predicted"/>
<dbReference type="KEGG" id="bfo:118406483"/>
<evidence type="ECO:0000259" key="6">
    <source>
        <dbReference type="PROSITE" id="PS50055"/>
    </source>
</evidence>
<dbReference type="InterPro" id="IPR000242">
    <property type="entry name" value="PTP_cat"/>
</dbReference>
<evidence type="ECO:0000256" key="5">
    <source>
        <dbReference type="SAM" id="Phobius"/>
    </source>
</evidence>
<reference evidence="9" key="2">
    <citation type="submission" date="2025-08" db="UniProtKB">
        <authorList>
            <consortium name="RefSeq"/>
        </authorList>
    </citation>
    <scope>IDENTIFICATION</scope>
    <source>
        <strain evidence="9">S238N-H82</strain>
        <tissue evidence="9">Testes</tissue>
    </source>
</reference>
<evidence type="ECO:0000313" key="8">
    <source>
        <dbReference type="Proteomes" id="UP000001554"/>
    </source>
</evidence>
<dbReference type="GO" id="GO:0016020">
    <property type="term" value="C:membrane"/>
    <property type="evidence" value="ECO:0007669"/>
    <property type="project" value="UniProtKB-SubCell"/>
</dbReference>
<keyword evidence="2 5" id="KW-1133">Transmembrane helix</keyword>
<evidence type="ECO:0000259" key="7">
    <source>
        <dbReference type="PROSITE" id="PS50056"/>
    </source>
</evidence>
<dbReference type="InterPro" id="IPR000387">
    <property type="entry name" value="Tyr_Pase_dom"/>
</dbReference>
<dbReference type="SUPFAM" id="SSF52799">
    <property type="entry name" value="(Phosphotyrosine protein) phosphatases II"/>
    <property type="match status" value="1"/>
</dbReference>
<dbReference type="SMART" id="SM00404">
    <property type="entry name" value="PTPc_motif"/>
    <property type="match status" value="1"/>
</dbReference>
<protein>
    <submittedName>
        <fullName evidence="9">Receptor-type tyrosine-protein phosphatase alpha-like</fullName>
    </submittedName>
</protein>
<dbReference type="InterPro" id="IPR016130">
    <property type="entry name" value="Tyr_Pase_AS"/>
</dbReference>
<dbReference type="PROSITE" id="PS00383">
    <property type="entry name" value="TYR_PHOSPHATASE_1"/>
    <property type="match status" value="1"/>
</dbReference>
<evidence type="ECO:0000256" key="1">
    <source>
        <dbReference type="ARBA" id="ARBA00022692"/>
    </source>
</evidence>
<name>A0A9J7HS54_BRAFL</name>
<dbReference type="PANTHER" id="PTHR46957:SF3">
    <property type="entry name" value="CYTOKINE RECEPTOR"/>
    <property type="match status" value="1"/>
</dbReference>
<dbReference type="CDD" id="cd14548">
    <property type="entry name" value="R3-PTPc"/>
    <property type="match status" value="1"/>
</dbReference>
<evidence type="ECO:0000256" key="2">
    <source>
        <dbReference type="ARBA" id="ARBA00022989"/>
    </source>
</evidence>
<organism evidence="8 9">
    <name type="scientific">Branchiostoma floridae</name>
    <name type="common">Florida lancelet</name>
    <name type="synonym">Amphioxus</name>
    <dbReference type="NCBI Taxonomy" id="7739"/>
    <lineage>
        <taxon>Eukaryota</taxon>
        <taxon>Metazoa</taxon>
        <taxon>Chordata</taxon>
        <taxon>Cephalochordata</taxon>
        <taxon>Leptocardii</taxon>
        <taxon>Amphioxiformes</taxon>
        <taxon>Branchiostomatidae</taxon>
        <taxon>Branchiostoma</taxon>
    </lineage>
</organism>
<feature type="compositionally biased region" description="Low complexity" evidence="4">
    <location>
        <begin position="323"/>
        <end position="346"/>
    </location>
</feature>
<dbReference type="Proteomes" id="UP000001554">
    <property type="component" value="Chromosome 19"/>
</dbReference>
<feature type="region of interest" description="Disordered" evidence="4">
    <location>
        <begin position="768"/>
        <end position="801"/>
    </location>
</feature>
<dbReference type="PANTHER" id="PTHR46957">
    <property type="entry name" value="CYTOKINE RECEPTOR"/>
    <property type="match status" value="1"/>
</dbReference>
<dbReference type="FunFam" id="3.90.190.10:FF:000308">
    <property type="entry name" value="Uncharacterized protein"/>
    <property type="match status" value="1"/>
</dbReference>
<sequence length="801" mass="86089">MQISIAANTAVTTQDSSMTLVNAIGDPTDSGSNTGSAAVTMTTENSMTTEGNAHSSTDSSAVVPTTANITMATNNINDASPTTILATDSSTDSITTDETTVVEMTAEATTLLATAISSDSTTEDITTVVTTTATTDMTSSHTNSTTDDTNITTVATTTATTNMTSSSNTDSATNAIVTTTAETTNMTTGSNMNSTTEGMAAVTTIMTTPSNMNSTLQTPTSTAVATTIKTPATTTATTMESMTTMDETTVKATGTMIMTSTINPGTTTDAVVTTTPGTTTKPASNTETSTSPTTTTTTKDTTESSTDATTQSSPAVSTDIGVTTSATTDKSTTTTESTDASTQKTTEMQSTISTVDTTAQMSTIKTTETQNPTTTDHGGTETSMKTSTRGTTQTQNSTQMPTPEKQTTNTSGNLGDGAIAGISVAVVAVVAIAVGVGLFCYRRQSSVAKDRDSFADFGKDGRTNPSFVMDEYDDQEVMTSKPVKLSNFVHYHAEMSKDSEYRYAEEYENLKPVGKEQSRNAALLPENLGKNRWTNIHPYDNSRVKLAAIDDVEGSDYINACYMPGYNSRREFIASQGPLPDTKDDFWRMVWEQNSRVIVMVTQCVEKGRPKCDHYWPYDDDPVYYGDIIVQMVKETVLPEWTVREITIQRDSELRNIRHYNFMAWPDLDHGVPDTTASLLKFVRSVRGHISKQAMGPVVVHCSAGVGRTGTFIALDRLLLRMRKHDSVDIYGIVHEMRRHRMFMVQTEAQYIFIHQAIADVLLGKDTGDDDDDSAQPLYESVNSQAGKNRAANKDIDDSSV</sequence>
<dbReference type="PRINTS" id="PR00700">
    <property type="entry name" value="PRTYPHPHTASE"/>
</dbReference>
<gene>
    <name evidence="9" type="primary">LOC118406483</name>
</gene>
<dbReference type="Pfam" id="PF00102">
    <property type="entry name" value="Y_phosphatase"/>
    <property type="match status" value="1"/>
</dbReference>
<dbReference type="GO" id="GO:0004725">
    <property type="term" value="F:protein tyrosine phosphatase activity"/>
    <property type="evidence" value="ECO:0007669"/>
    <property type="project" value="InterPro"/>
</dbReference>
<dbReference type="SMART" id="SM00194">
    <property type="entry name" value="PTPc"/>
    <property type="match status" value="1"/>
</dbReference>
<feature type="compositionally biased region" description="Low complexity" evidence="4">
    <location>
        <begin position="264"/>
        <end position="313"/>
    </location>
</feature>
<keyword evidence="3" id="KW-0325">Glycoprotein</keyword>
<dbReference type="InterPro" id="IPR029021">
    <property type="entry name" value="Prot-tyrosine_phosphatase-like"/>
</dbReference>
<feature type="domain" description="Tyrosine specific protein phosphatases" evidence="7">
    <location>
        <begin position="677"/>
        <end position="752"/>
    </location>
</feature>
<evidence type="ECO:0000256" key="3">
    <source>
        <dbReference type="ARBA" id="ARBA00023180"/>
    </source>
</evidence>
<dbReference type="InterPro" id="IPR050713">
    <property type="entry name" value="RTP_Phos/Ushers"/>
</dbReference>
<feature type="compositionally biased region" description="Basic and acidic residues" evidence="4">
    <location>
        <begin position="792"/>
        <end position="801"/>
    </location>
</feature>
<dbReference type="PROSITE" id="PS50055">
    <property type="entry name" value="TYR_PHOSPHATASE_PTP"/>
    <property type="match status" value="1"/>
</dbReference>
<dbReference type="PROSITE" id="PS50056">
    <property type="entry name" value="TYR_PHOSPHATASE_2"/>
    <property type="match status" value="1"/>
</dbReference>
<feature type="domain" description="Tyrosine-protein phosphatase" evidence="6">
    <location>
        <begin position="503"/>
        <end position="761"/>
    </location>
</feature>
<reference evidence="8" key="1">
    <citation type="journal article" date="2020" name="Nat. Ecol. Evol.">
        <title>Deeply conserved synteny resolves early events in vertebrate evolution.</title>
        <authorList>
            <person name="Simakov O."/>
            <person name="Marletaz F."/>
            <person name="Yue J.X."/>
            <person name="O'Connell B."/>
            <person name="Jenkins J."/>
            <person name="Brandt A."/>
            <person name="Calef R."/>
            <person name="Tung C.H."/>
            <person name="Huang T.K."/>
            <person name="Schmutz J."/>
            <person name="Satoh N."/>
            <person name="Yu J.K."/>
            <person name="Putnam N.H."/>
            <person name="Green R.E."/>
            <person name="Rokhsar D.S."/>
        </authorList>
    </citation>
    <scope>NUCLEOTIDE SEQUENCE [LARGE SCALE GENOMIC DNA]</scope>
    <source>
        <strain evidence="8">S238N-H82</strain>
    </source>
</reference>
<feature type="compositionally biased region" description="Polar residues" evidence="4">
    <location>
        <begin position="347"/>
        <end position="410"/>
    </location>
</feature>
<evidence type="ECO:0000313" key="9">
    <source>
        <dbReference type="RefSeq" id="XP_035662432.1"/>
    </source>
</evidence>
<keyword evidence="5" id="KW-0472">Membrane</keyword>
<feature type="region of interest" description="Disordered" evidence="4">
    <location>
        <begin position="259"/>
        <end position="410"/>
    </location>
</feature>